<gene>
    <name evidence="1" type="ORF">D2V04_03915</name>
</gene>
<sequence length="152" mass="14757">MAATPALAQHISPANTNFDAIGPAQLTKGATSLSCTLTLSGTTGPDVGGGVADGGTITGGTNTGPGNCPLLTVDGGATFEIDTSTGTGGTGSLYNLVVRLAGTPVCSDAGPLPFTVINNGSGPSTIQFNSPVDPDCVVLANLSTTPDINVVP</sequence>
<keyword evidence="2" id="KW-1185">Reference proteome</keyword>
<dbReference type="EMBL" id="QXFK01000014">
    <property type="protein sequence ID" value="RIV79169.1"/>
    <property type="molecule type" value="Genomic_DNA"/>
</dbReference>
<dbReference type="Proteomes" id="UP000285092">
    <property type="component" value="Unassembled WGS sequence"/>
</dbReference>
<accession>A0A418NIY7</accession>
<proteinExistence type="predicted"/>
<protein>
    <recommendedName>
        <fullName evidence="3">Protein activator of alkane oxidation PraB</fullName>
    </recommendedName>
</protein>
<evidence type="ECO:0000313" key="2">
    <source>
        <dbReference type="Proteomes" id="UP000285092"/>
    </source>
</evidence>
<reference evidence="1 2" key="1">
    <citation type="submission" date="2018-08" db="EMBL/GenBank/DDBJ databases">
        <title>Altererythrobacter sp.Ery1 and Ery12, the genome sequencing of novel strains in genus Alterythrobacter.</title>
        <authorList>
            <person name="Cheng H."/>
            <person name="Wu Y.-H."/>
            <person name="Fang C."/>
            <person name="Xu X.-W."/>
        </authorList>
    </citation>
    <scope>NUCLEOTIDE SEQUENCE [LARGE SCALE GENOMIC DNA]</scope>
    <source>
        <strain evidence="1 2">Ery1</strain>
    </source>
</reference>
<name>A0A418NIY7_9SPHN</name>
<evidence type="ECO:0008006" key="3">
    <source>
        <dbReference type="Google" id="ProtNLM"/>
    </source>
</evidence>
<evidence type="ECO:0000313" key="1">
    <source>
        <dbReference type="EMBL" id="RIV79169.1"/>
    </source>
</evidence>
<organism evidence="1 2">
    <name type="scientific">Pelagerythrobacter aerophilus</name>
    <dbReference type="NCBI Taxonomy" id="2306995"/>
    <lineage>
        <taxon>Bacteria</taxon>
        <taxon>Pseudomonadati</taxon>
        <taxon>Pseudomonadota</taxon>
        <taxon>Alphaproteobacteria</taxon>
        <taxon>Sphingomonadales</taxon>
        <taxon>Erythrobacteraceae</taxon>
        <taxon>Pelagerythrobacter</taxon>
    </lineage>
</organism>
<comment type="caution">
    <text evidence="1">The sequence shown here is derived from an EMBL/GenBank/DDBJ whole genome shotgun (WGS) entry which is preliminary data.</text>
</comment>
<dbReference type="AlphaFoldDB" id="A0A418NIY7"/>